<dbReference type="InterPro" id="IPR032675">
    <property type="entry name" value="LRR_dom_sf"/>
</dbReference>
<dbReference type="InterPro" id="IPR006553">
    <property type="entry name" value="Leu-rich_rpt_Cys-con_subtyp"/>
</dbReference>
<feature type="region of interest" description="Disordered" evidence="1">
    <location>
        <begin position="484"/>
        <end position="833"/>
    </location>
</feature>
<organism evidence="4 5">
    <name type="scientific">Rhizophlyctis rosea</name>
    <dbReference type="NCBI Taxonomy" id="64517"/>
    <lineage>
        <taxon>Eukaryota</taxon>
        <taxon>Fungi</taxon>
        <taxon>Fungi incertae sedis</taxon>
        <taxon>Chytridiomycota</taxon>
        <taxon>Chytridiomycota incertae sedis</taxon>
        <taxon>Chytridiomycetes</taxon>
        <taxon>Rhizophlyctidales</taxon>
        <taxon>Rhizophlyctidaceae</taxon>
        <taxon>Rhizophlyctis</taxon>
    </lineage>
</organism>
<dbReference type="InterPro" id="IPR036047">
    <property type="entry name" value="F-box-like_dom_sf"/>
</dbReference>
<dbReference type="AlphaFoldDB" id="A0AAD5X101"/>
<dbReference type="EMBL" id="JADGJD010001615">
    <property type="protein sequence ID" value="KAJ3039686.1"/>
    <property type="molecule type" value="Genomic_DNA"/>
</dbReference>
<feature type="compositionally biased region" description="Low complexity" evidence="1">
    <location>
        <begin position="569"/>
        <end position="580"/>
    </location>
</feature>
<dbReference type="PANTHER" id="PTHR13318">
    <property type="entry name" value="PARTNER OF PAIRED, ISOFORM B-RELATED"/>
    <property type="match status" value="1"/>
</dbReference>
<sequence>IFDLSRLPAHLVENIISHVSPTPNVLSCLLVSKRWSKAAARTLYRSPPLTTTDNFHLLVQTLLNAGTHAYPSFVLDLHVPTALSEHLLMGDIDIALQLCPNLRGIKLENCVTASNILMQSLGDHGRQLRQLMLRGCPISDVLLADLARCCPKLEVVDLAHTHVTAAAVCTLVDACDRIRHIDLEGCAASPRAVSFDPRRTSKRPLRYLNVRNGGVTDMHIRFVAERCPQLGTVILEGCSSLTDDALISLARNCGEYLGNLDASFCMKVTDLSVRALAQYGKRLEVLTLSGCDLITPDGVQAITRGCARLDEIVLHGCAKILSSFVREYSSRQYELDCAIRGPAVKWLAGHRTETAVVKRDVGPVVGVGVEQASKAQEQHVLMVDQMCQTDEVPREAKAESAEGEDKGEGEKAKDGAPDQANATEVLLKFAEAIAAGKWMPGGGFPGGPMGSPPMSTPGTPPYYGYGQYGPGPWGPPGPGMGYGFPHPAWTPGSGTPDDSKRRSTMSDASTTSGYSSMRSSYISTGSGVEGELGKSTTKTTHKRHSSGVARLATEKNSPSPPLSGKRLSTESASSIASTASRLKAPSASRLPGPRTSRLPPPSAVSRGAIPRASSAALPTPTPVSSARPSLARASTVTGTPTRPRQNSTSSPALAVNRPVGVVTPSSSRISSVSVPTASTSTTTGGATSTAYKPRGFRKFNSGADDFPSRSSTSTRPTTSSASTSTTTTPTPGTPKRLQHPMTPSRTSSGWIAGGTRVDPSENNSTPVSSPSSIVKSSWVSGRSDSVGSGVGTPTTPTGSRLKAPSVGGMSGLRPPTLMRTPSGGGVRTPLAKR</sequence>
<dbReference type="InterPro" id="IPR001810">
    <property type="entry name" value="F-box_dom"/>
</dbReference>
<dbReference type="GO" id="GO:0019005">
    <property type="term" value="C:SCF ubiquitin ligase complex"/>
    <property type="evidence" value="ECO:0007669"/>
    <property type="project" value="TreeGrafter"/>
</dbReference>
<feature type="compositionally biased region" description="Low complexity" evidence="1">
    <location>
        <begin position="661"/>
        <end position="689"/>
    </location>
</feature>
<evidence type="ECO:0000313" key="5">
    <source>
        <dbReference type="Proteomes" id="UP001212841"/>
    </source>
</evidence>
<evidence type="ECO:0000259" key="2">
    <source>
        <dbReference type="Pfam" id="PF00646"/>
    </source>
</evidence>
<proteinExistence type="predicted"/>
<evidence type="ECO:0008006" key="6">
    <source>
        <dbReference type="Google" id="ProtNLM"/>
    </source>
</evidence>
<feature type="domain" description="F-box" evidence="2">
    <location>
        <begin position="4"/>
        <end position="38"/>
    </location>
</feature>
<feature type="compositionally biased region" description="Basic and acidic residues" evidence="1">
    <location>
        <begin position="391"/>
        <end position="416"/>
    </location>
</feature>
<comment type="caution">
    <text evidence="4">The sequence shown here is derived from an EMBL/GenBank/DDBJ whole genome shotgun (WGS) entry which is preliminary data.</text>
</comment>
<feature type="region of interest" description="Disordered" evidence="1">
    <location>
        <begin position="391"/>
        <end position="419"/>
    </location>
</feature>
<dbReference type="PANTHER" id="PTHR13318:SF247">
    <property type="entry name" value="GH16156P"/>
    <property type="match status" value="1"/>
</dbReference>
<evidence type="ECO:0000256" key="1">
    <source>
        <dbReference type="SAM" id="MobiDB-lite"/>
    </source>
</evidence>
<feature type="compositionally biased region" description="Low complexity" evidence="1">
    <location>
        <begin position="509"/>
        <end position="526"/>
    </location>
</feature>
<keyword evidence="5" id="KW-1185">Reference proteome</keyword>
<feature type="domain" description="F-box/LRR-repeat protein 15-like leucin rich repeat" evidence="3">
    <location>
        <begin position="161"/>
        <end position="320"/>
    </location>
</feature>
<feature type="non-terminal residue" evidence="4">
    <location>
        <position position="1"/>
    </location>
</feature>
<dbReference type="InterPro" id="IPR057207">
    <property type="entry name" value="FBXL15_LRR"/>
</dbReference>
<protein>
    <recommendedName>
        <fullName evidence="6">F-box domain-containing protein</fullName>
    </recommendedName>
</protein>
<evidence type="ECO:0000313" key="4">
    <source>
        <dbReference type="EMBL" id="KAJ3039686.1"/>
    </source>
</evidence>
<dbReference type="Gene3D" id="3.80.10.10">
    <property type="entry name" value="Ribonuclease Inhibitor"/>
    <property type="match status" value="2"/>
</dbReference>
<gene>
    <name evidence="4" type="ORF">HK097_002767</name>
</gene>
<name>A0AAD5X101_9FUNG</name>
<dbReference type="Pfam" id="PF25372">
    <property type="entry name" value="DUF7885"/>
    <property type="match status" value="1"/>
</dbReference>
<dbReference type="Proteomes" id="UP001212841">
    <property type="component" value="Unassembled WGS sequence"/>
</dbReference>
<feature type="compositionally biased region" description="Low complexity" evidence="1">
    <location>
        <begin position="760"/>
        <end position="799"/>
    </location>
</feature>
<accession>A0AAD5X101</accession>
<dbReference type="GO" id="GO:0031146">
    <property type="term" value="P:SCF-dependent proteasomal ubiquitin-dependent protein catabolic process"/>
    <property type="evidence" value="ECO:0007669"/>
    <property type="project" value="TreeGrafter"/>
</dbReference>
<dbReference type="SUPFAM" id="SSF52047">
    <property type="entry name" value="RNI-like"/>
    <property type="match status" value="1"/>
</dbReference>
<evidence type="ECO:0000259" key="3">
    <source>
        <dbReference type="Pfam" id="PF25372"/>
    </source>
</evidence>
<dbReference type="SUPFAM" id="SSF81383">
    <property type="entry name" value="F-box domain"/>
    <property type="match status" value="1"/>
</dbReference>
<reference evidence="4" key="1">
    <citation type="submission" date="2020-05" db="EMBL/GenBank/DDBJ databases">
        <title>Phylogenomic resolution of chytrid fungi.</title>
        <authorList>
            <person name="Stajich J.E."/>
            <person name="Amses K."/>
            <person name="Simmons R."/>
            <person name="Seto K."/>
            <person name="Myers J."/>
            <person name="Bonds A."/>
            <person name="Quandt C.A."/>
            <person name="Barry K."/>
            <person name="Liu P."/>
            <person name="Grigoriev I."/>
            <person name="Longcore J.E."/>
            <person name="James T.Y."/>
        </authorList>
    </citation>
    <scope>NUCLEOTIDE SEQUENCE</scope>
    <source>
        <strain evidence="4">JEL0318</strain>
    </source>
</reference>
<dbReference type="SMART" id="SM00367">
    <property type="entry name" value="LRR_CC"/>
    <property type="match status" value="6"/>
</dbReference>
<feature type="compositionally biased region" description="Low complexity" evidence="1">
    <location>
        <begin position="708"/>
        <end position="734"/>
    </location>
</feature>
<feature type="compositionally biased region" description="Polar residues" evidence="1">
    <location>
        <begin position="622"/>
        <end position="651"/>
    </location>
</feature>
<dbReference type="Pfam" id="PF00646">
    <property type="entry name" value="F-box"/>
    <property type="match status" value="1"/>
</dbReference>